<protein>
    <submittedName>
        <fullName evidence="8">Uncharacterized protein</fullName>
    </submittedName>
</protein>
<comment type="subcellular location">
    <subcellularLocation>
        <location evidence="1">Membrane</location>
    </subcellularLocation>
</comment>
<evidence type="ECO:0000256" key="5">
    <source>
        <dbReference type="ARBA" id="ARBA00023136"/>
    </source>
</evidence>
<evidence type="ECO:0000256" key="2">
    <source>
        <dbReference type="ARBA" id="ARBA00009530"/>
    </source>
</evidence>
<evidence type="ECO:0000313" key="8">
    <source>
        <dbReference type="EMBL" id="ODV80442.1"/>
    </source>
</evidence>
<dbReference type="Proteomes" id="UP000094285">
    <property type="component" value="Unassembled WGS sequence"/>
</dbReference>
<sequence>NDAQRVLLVIMAFVFPPLPVFILKEYHVFNKETLIVVLLTLLGHIPGIIFALWYSLVEFPKANGQRDGYVRIDEESGPTGPISVSADDDDTVGSETGKQVAATRYTDNPGSSSAQGDGDDVAPPDYEDIAGSSNLAPLADSKRGGDHKVQ</sequence>
<reference evidence="9" key="1">
    <citation type="submission" date="2016-05" db="EMBL/GenBank/DDBJ databases">
        <title>Comparative genomics of biotechnologically important yeasts.</title>
        <authorList>
            <consortium name="DOE Joint Genome Institute"/>
            <person name="Riley R."/>
            <person name="Haridas S."/>
            <person name="Wolfe K.H."/>
            <person name="Lopes M.R."/>
            <person name="Hittinger C.T."/>
            <person name="Goker M."/>
            <person name="Salamov A."/>
            <person name="Wisecaver J."/>
            <person name="Long T.M."/>
            <person name="Aerts A.L."/>
            <person name="Barry K."/>
            <person name="Choi C."/>
            <person name="Clum A."/>
            <person name="Coughlan A.Y."/>
            <person name="Deshpande S."/>
            <person name="Douglass A.P."/>
            <person name="Hanson S.J."/>
            <person name="Klenk H.-P."/>
            <person name="Labutti K."/>
            <person name="Lapidus A."/>
            <person name="Lindquist E."/>
            <person name="Lipzen A."/>
            <person name="Meier-Kolthoff J.P."/>
            <person name="Ohm R.A."/>
            <person name="Otillar R.P."/>
            <person name="Pangilinan J."/>
            <person name="Peng Y."/>
            <person name="Rokas A."/>
            <person name="Rosa C.A."/>
            <person name="Scheuner C."/>
            <person name="Sibirny A.A."/>
            <person name="Slot J.C."/>
            <person name="Stielow J.B."/>
            <person name="Sun H."/>
            <person name="Kurtzman C.P."/>
            <person name="Blackwell M."/>
            <person name="Grigoriev I.V."/>
            <person name="Jeffries T.W."/>
        </authorList>
    </citation>
    <scope>NUCLEOTIDE SEQUENCE [LARGE SCALE GENOMIC DNA]</scope>
    <source>
        <strain evidence="9">NRRL Y-17324</strain>
    </source>
</reference>
<keyword evidence="5 7" id="KW-0472">Membrane</keyword>
<gene>
    <name evidence="8" type="ORF">CANTADRAFT_29841</name>
</gene>
<evidence type="ECO:0000256" key="6">
    <source>
        <dbReference type="SAM" id="MobiDB-lite"/>
    </source>
</evidence>
<evidence type="ECO:0000256" key="3">
    <source>
        <dbReference type="ARBA" id="ARBA00022692"/>
    </source>
</evidence>
<dbReference type="AlphaFoldDB" id="A0A1E4SM29"/>
<keyword evidence="9" id="KW-1185">Reference proteome</keyword>
<dbReference type="GO" id="GO:0016020">
    <property type="term" value="C:membrane"/>
    <property type="evidence" value="ECO:0007669"/>
    <property type="project" value="UniProtKB-SubCell"/>
</dbReference>
<comment type="similarity">
    <text evidence="2">Belongs to the UPF0057 (PMP3) family.</text>
</comment>
<keyword evidence="4 7" id="KW-1133">Transmembrane helix</keyword>
<dbReference type="OrthoDB" id="2802411at2759"/>
<feature type="compositionally biased region" description="Basic and acidic residues" evidence="6">
    <location>
        <begin position="140"/>
        <end position="150"/>
    </location>
</feature>
<accession>A0A1E4SM29</accession>
<dbReference type="EMBL" id="KV453910">
    <property type="protein sequence ID" value="ODV80442.1"/>
    <property type="molecule type" value="Genomic_DNA"/>
</dbReference>
<feature type="region of interest" description="Disordered" evidence="6">
    <location>
        <begin position="70"/>
        <end position="150"/>
    </location>
</feature>
<feature type="non-terminal residue" evidence="8">
    <location>
        <position position="150"/>
    </location>
</feature>
<evidence type="ECO:0000256" key="1">
    <source>
        <dbReference type="ARBA" id="ARBA00004370"/>
    </source>
</evidence>
<evidence type="ECO:0000256" key="7">
    <source>
        <dbReference type="SAM" id="Phobius"/>
    </source>
</evidence>
<evidence type="ECO:0000313" key="9">
    <source>
        <dbReference type="Proteomes" id="UP000094285"/>
    </source>
</evidence>
<feature type="non-terminal residue" evidence="8">
    <location>
        <position position="1"/>
    </location>
</feature>
<organism evidence="8 9">
    <name type="scientific">Suhomyces tanzawaensis NRRL Y-17324</name>
    <dbReference type="NCBI Taxonomy" id="984487"/>
    <lineage>
        <taxon>Eukaryota</taxon>
        <taxon>Fungi</taxon>
        <taxon>Dikarya</taxon>
        <taxon>Ascomycota</taxon>
        <taxon>Saccharomycotina</taxon>
        <taxon>Pichiomycetes</taxon>
        <taxon>Debaryomycetaceae</taxon>
        <taxon>Suhomyces</taxon>
    </lineage>
</organism>
<dbReference type="GeneID" id="30982451"/>
<dbReference type="STRING" id="984487.A0A1E4SM29"/>
<name>A0A1E4SM29_9ASCO</name>
<evidence type="ECO:0000256" key="4">
    <source>
        <dbReference type="ARBA" id="ARBA00022989"/>
    </source>
</evidence>
<dbReference type="InterPro" id="IPR000612">
    <property type="entry name" value="PMP3"/>
</dbReference>
<feature type="compositionally biased region" description="Acidic residues" evidence="6">
    <location>
        <begin position="117"/>
        <end position="128"/>
    </location>
</feature>
<feature type="transmembrane region" description="Helical" evidence="7">
    <location>
        <begin position="6"/>
        <end position="23"/>
    </location>
</feature>
<dbReference type="RefSeq" id="XP_020065564.1">
    <property type="nucleotide sequence ID" value="XM_020208314.1"/>
</dbReference>
<dbReference type="Pfam" id="PF01679">
    <property type="entry name" value="Pmp3"/>
    <property type="match status" value="1"/>
</dbReference>
<feature type="transmembrane region" description="Helical" evidence="7">
    <location>
        <begin position="35"/>
        <end position="56"/>
    </location>
</feature>
<feature type="compositionally biased region" description="Polar residues" evidence="6">
    <location>
        <begin position="105"/>
        <end position="115"/>
    </location>
</feature>
<proteinExistence type="inferred from homology"/>
<keyword evidence="3 7" id="KW-0812">Transmembrane</keyword>